<keyword evidence="1" id="KW-0472">Membrane</keyword>
<dbReference type="Pfam" id="PF10326">
    <property type="entry name" value="7TM_GPCR_Str"/>
    <property type="match status" value="1"/>
</dbReference>
<organism evidence="2 3">
    <name type="scientific">Pristionchus entomophagus</name>
    <dbReference type="NCBI Taxonomy" id="358040"/>
    <lineage>
        <taxon>Eukaryota</taxon>
        <taxon>Metazoa</taxon>
        <taxon>Ecdysozoa</taxon>
        <taxon>Nematoda</taxon>
        <taxon>Chromadorea</taxon>
        <taxon>Rhabditida</taxon>
        <taxon>Rhabditina</taxon>
        <taxon>Diplogasteromorpha</taxon>
        <taxon>Diplogasteroidea</taxon>
        <taxon>Neodiplogasteridae</taxon>
        <taxon>Pristionchus</taxon>
    </lineage>
</organism>
<dbReference type="PANTHER" id="PTHR22943">
    <property type="entry name" value="7-TRANSMEMBRANE DOMAIN RECEPTOR C.ELEGANS"/>
    <property type="match status" value="1"/>
</dbReference>
<feature type="non-terminal residue" evidence="2">
    <location>
        <position position="75"/>
    </location>
</feature>
<accession>A0AAV5SR85</accession>
<evidence type="ECO:0000313" key="2">
    <source>
        <dbReference type="EMBL" id="GMS82689.1"/>
    </source>
</evidence>
<dbReference type="EMBL" id="BTSX01000002">
    <property type="protein sequence ID" value="GMS82689.1"/>
    <property type="molecule type" value="Genomic_DNA"/>
</dbReference>
<sequence>FCAVSIASVFRNKDIQWSLKTEKMQQQLFYTLLVQTIFPILFVCLPCGGIINFPLLGFGLNVFPNLVSASLTIYP</sequence>
<proteinExistence type="predicted"/>
<dbReference type="AlphaFoldDB" id="A0AAV5SR85"/>
<evidence type="ECO:0000256" key="1">
    <source>
        <dbReference type="SAM" id="Phobius"/>
    </source>
</evidence>
<dbReference type="InterPro" id="IPR019428">
    <property type="entry name" value="7TM_GPCR_serpentine_rcpt_Str"/>
</dbReference>
<keyword evidence="3" id="KW-1185">Reference proteome</keyword>
<feature type="non-terminal residue" evidence="2">
    <location>
        <position position="1"/>
    </location>
</feature>
<reference evidence="2" key="1">
    <citation type="submission" date="2023-10" db="EMBL/GenBank/DDBJ databases">
        <title>Genome assembly of Pristionchus species.</title>
        <authorList>
            <person name="Yoshida K."/>
            <person name="Sommer R.J."/>
        </authorList>
    </citation>
    <scope>NUCLEOTIDE SEQUENCE</scope>
    <source>
        <strain evidence="2">RS0144</strain>
    </source>
</reference>
<evidence type="ECO:0008006" key="4">
    <source>
        <dbReference type="Google" id="ProtNLM"/>
    </source>
</evidence>
<dbReference type="Proteomes" id="UP001432027">
    <property type="component" value="Unassembled WGS sequence"/>
</dbReference>
<keyword evidence="1" id="KW-1133">Transmembrane helix</keyword>
<protein>
    <recommendedName>
        <fullName evidence="4">G protein-coupled receptor</fullName>
    </recommendedName>
</protein>
<gene>
    <name evidence="2" type="ORF">PENTCL1PPCAC_4864</name>
</gene>
<feature type="transmembrane region" description="Helical" evidence="1">
    <location>
        <begin position="28"/>
        <end position="51"/>
    </location>
</feature>
<name>A0AAV5SR85_9BILA</name>
<comment type="caution">
    <text evidence="2">The sequence shown here is derived from an EMBL/GenBank/DDBJ whole genome shotgun (WGS) entry which is preliminary data.</text>
</comment>
<keyword evidence="1" id="KW-0812">Transmembrane</keyword>
<evidence type="ECO:0000313" key="3">
    <source>
        <dbReference type="Proteomes" id="UP001432027"/>
    </source>
</evidence>
<dbReference type="PANTHER" id="PTHR22943:SF248">
    <property type="entry name" value="SEVEN TM RECEPTOR"/>
    <property type="match status" value="1"/>
</dbReference>